<protein>
    <submittedName>
        <fullName evidence="1">Uncharacterized protein</fullName>
    </submittedName>
</protein>
<evidence type="ECO:0000313" key="2">
    <source>
        <dbReference type="Proteomes" id="UP000825935"/>
    </source>
</evidence>
<organism evidence="1 2">
    <name type="scientific">Ceratopteris richardii</name>
    <name type="common">Triangle waterfern</name>
    <dbReference type="NCBI Taxonomy" id="49495"/>
    <lineage>
        <taxon>Eukaryota</taxon>
        <taxon>Viridiplantae</taxon>
        <taxon>Streptophyta</taxon>
        <taxon>Embryophyta</taxon>
        <taxon>Tracheophyta</taxon>
        <taxon>Polypodiopsida</taxon>
        <taxon>Polypodiidae</taxon>
        <taxon>Polypodiales</taxon>
        <taxon>Pteridineae</taxon>
        <taxon>Pteridaceae</taxon>
        <taxon>Parkerioideae</taxon>
        <taxon>Ceratopteris</taxon>
    </lineage>
</organism>
<proteinExistence type="predicted"/>
<sequence>MGTSDQLVTPRGVDRAVSEPALKVMADIEKQDTTEFREDGDTVVARLGSIGNSNPPRKRNSKMGALALIARFKSSLSNRRMSKRHRNLSLAIQDIRDWKQQHLVEEFRKLLFTEDLLPPQHDDYHTLLRY</sequence>
<dbReference type="AlphaFoldDB" id="A0A8T2QIV8"/>
<accession>A0A8T2QIV8</accession>
<dbReference type="EMBL" id="CM035440">
    <property type="protein sequence ID" value="KAH7283151.1"/>
    <property type="molecule type" value="Genomic_DNA"/>
</dbReference>
<name>A0A8T2QIV8_CERRI</name>
<comment type="caution">
    <text evidence="1">The sequence shown here is derived from an EMBL/GenBank/DDBJ whole genome shotgun (WGS) entry which is preliminary data.</text>
</comment>
<keyword evidence="2" id="KW-1185">Reference proteome</keyword>
<dbReference type="Proteomes" id="UP000825935">
    <property type="component" value="Chromosome 35"/>
</dbReference>
<evidence type="ECO:0000313" key="1">
    <source>
        <dbReference type="EMBL" id="KAH7283151.1"/>
    </source>
</evidence>
<gene>
    <name evidence="1" type="ORF">KP509_35G064200</name>
</gene>
<reference evidence="1" key="1">
    <citation type="submission" date="2021-08" db="EMBL/GenBank/DDBJ databases">
        <title>WGS assembly of Ceratopteris richardii.</title>
        <authorList>
            <person name="Marchant D.B."/>
            <person name="Chen G."/>
            <person name="Jenkins J."/>
            <person name="Shu S."/>
            <person name="Leebens-Mack J."/>
            <person name="Grimwood J."/>
            <person name="Schmutz J."/>
            <person name="Soltis P."/>
            <person name="Soltis D."/>
            <person name="Chen Z.-H."/>
        </authorList>
    </citation>
    <scope>NUCLEOTIDE SEQUENCE</scope>
    <source>
        <strain evidence="1">Whitten #5841</strain>
        <tissue evidence="1">Leaf</tissue>
    </source>
</reference>